<accession>A0A2S9VB54</accession>
<keyword evidence="1" id="KW-1133">Transmembrane helix</keyword>
<dbReference type="Proteomes" id="UP000238949">
    <property type="component" value="Unassembled WGS sequence"/>
</dbReference>
<gene>
    <name evidence="2" type="ORF">C6Y40_10835</name>
</gene>
<dbReference type="EMBL" id="PVNP01000108">
    <property type="protein sequence ID" value="PRO73545.1"/>
    <property type="molecule type" value="Genomic_DNA"/>
</dbReference>
<dbReference type="AlphaFoldDB" id="A0A2S9VB54"/>
<name>A0A2S9VB54_9ALTE</name>
<comment type="caution">
    <text evidence="2">The sequence shown here is derived from an EMBL/GenBank/DDBJ whole genome shotgun (WGS) entry which is preliminary data.</text>
</comment>
<feature type="transmembrane region" description="Helical" evidence="1">
    <location>
        <begin position="121"/>
        <end position="140"/>
    </location>
</feature>
<feature type="transmembrane region" description="Helical" evidence="1">
    <location>
        <begin position="50"/>
        <end position="70"/>
    </location>
</feature>
<keyword evidence="1" id="KW-0472">Membrane</keyword>
<organism evidence="2 3">
    <name type="scientific">Alteromonas alba</name>
    <dbReference type="NCBI Taxonomy" id="2079529"/>
    <lineage>
        <taxon>Bacteria</taxon>
        <taxon>Pseudomonadati</taxon>
        <taxon>Pseudomonadota</taxon>
        <taxon>Gammaproteobacteria</taxon>
        <taxon>Alteromonadales</taxon>
        <taxon>Alteromonadaceae</taxon>
        <taxon>Alteromonas/Salinimonas group</taxon>
        <taxon>Alteromonas</taxon>
    </lineage>
</organism>
<sequence length="144" mass="15670">MEGLIDMAHSQELSRRQRNQLNHRRLAGFTLVWLLSLALVYFGHRYLWGGAALVTTAMVGLNIIAGIAMMMANKKLLAGLDELEQKVQLEAMALALGAGLVGGFAYSALSQTGVLPFHAEIAHLAVFIALTYLVAMVKGVKKYQ</sequence>
<protein>
    <submittedName>
        <fullName evidence="2">Uncharacterized protein</fullName>
    </submittedName>
</protein>
<reference evidence="3" key="1">
    <citation type="journal article" date="2020" name="Int. J. Syst. Evol. Microbiol.">
        <title>Alteromonas alba sp. nov., a marine bacterium isolated from the seawater of the West Pacific Ocean.</title>
        <authorList>
            <person name="Sun C."/>
            <person name="Wu Y.-H."/>
            <person name="Xamxidin M."/>
            <person name="Cheng H."/>
            <person name="Xu X.-W."/>
        </authorList>
    </citation>
    <scope>NUCLEOTIDE SEQUENCE [LARGE SCALE GENOMIC DNA]</scope>
    <source>
        <strain evidence="3">190</strain>
    </source>
</reference>
<keyword evidence="3" id="KW-1185">Reference proteome</keyword>
<evidence type="ECO:0000313" key="3">
    <source>
        <dbReference type="Proteomes" id="UP000238949"/>
    </source>
</evidence>
<evidence type="ECO:0000313" key="2">
    <source>
        <dbReference type="EMBL" id="PRO73545.1"/>
    </source>
</evidence>
<feature type="transmembrane region" description="Helical" evidence="1">
    <location>
        <begin position="91"/>
        <end position="109"/>
    </location>
</feature>
<keyword evidence="1" id="KW-0812">Transmembrane</keyword>
<feature type="transmembrane region" description="Helical" evidence="1">
    <location>
        <begin position="26"/>
        <end position="44"/>
    </location>
</feature>
<proteinExistence type="predicted"/>
<evidence type="ECO:0000256" key="1">
    <source>
        <dbReference type="SAM" id="Phobius"/>
    </source>
</evidence>